<dbReference type="InterPro" id="IPR041640">
    <property type="entry name" value="Tyrosinase_C"/>
</dbReference>
<dbReference type="PROSITE" id="PS00497">
    <property type="entry name" value="TYROSINASE_1"/>
    <property type="match status" value="1"/>
</dbReference>
<evidence type="ECO:0000313" key="8">
    <source>
        <dbReference type="EMBL" id="TKX21597.1"/>
    </source>
</evidence>
<sequence>MKFSSVFSGALVAAASIVPATAAPSVPLEARQNGAVVVTGVTNNGVQTRLELRTMQREQPDMFNLYLIGLRRMMAVPQQNALSYYQIAGIHGRPHIQWDGEAPERRQSDNAQAPADGWGGGYGTHVSNIFLTWHRPYLALYEQILYGHVQDAANSFPDDGRRARYQAAARNFRIPYWDWAAQPCAECLPYPKLVSQMYLDIDTPNGRQTLMNPLFRYNFTNGAPSELAYNPFATWQWTRRYPSSWDVNNAWSQNDLIAPQIANNQASFRDRLYNLLTGPSNFNMFSNSAWFASSNTANPDSLESVHEAIHSITGSNGHMTYLDFSAFDPIFFLHHAMIDRVWALWTATHGGANGGDTSSYVQQAASTGSSFYYAQGTNINADFPLSPFHRDANRNLWTSNQVKQTSTFGYVYPETPQNVNPADVTRRIAQLYGQSTTGNRKRDLVNLSKRDDGHHYHYITNIASQKFQMNGSYAVYVFLGEPPANPAEWSTSDKLVGTHGIFSNMPDKNSVGMSQMDVLVTGTIPLTTTLLNKCKTGEVKDLDPSNVEPYLQQNLNWRVGMFDGTAVDAGDVPGLSVTVVTSDVTPPSSDDQMPVWGHFASLPNITIDKIGGHIDKLWAFSEKWSFGELINEGMKSKKFSLW</sequence>
<feature type="signal peptide" evidence="5">
    <location>
        <begin position="1"/>
        <end position="22"/>
    </location>
</feature>
<evidence type="ECO:0000256" key="1">
    <source>
        <dbReference type="ARBA" id="ARBA00001973"/>
    </source>
</evidence>
<keyword evidence="3" id="KW-0560">Oxidoreductase</keyword>
<feature type="chain" id="PRO_5020274820" evidence="5">
    <location>
        <begin position="23"/>
        <end position="642"/>
    </location>
</feature>
<accession>A0A4U7B2Q7</accession>
<keyword evidence="2" id="KW-0479">Metal-binding</keyword>
<reference evidence="8 9" key="1">
    <citation type="submission" date="2018-02" db="EMBL/GenBank/DDBJ databases">
        <title>Draft genome sequences of Elsinoe sp., causing black scab on jojoba.</title>
        <authorList>
            <person name="Stodart B."/>
            <person name="Jeffress S."/>
            <person name="Ash G."/>
            <person name="Arun Chinnappa K."/>
        </authorList>
    </citation>
    <scope>NUCLEOTIDE SEQUENCE [LARGE SCALE GENOMIC DNA]</scope>
    <source>
        <strain evidence="8 9">Hillstone_2</strain>
    </source>
</reference>
<protein>
    <submittedName>
        <fullName evidence="8">Tyrosinase-like protein 3</fullName>
    </submittedName>
</protein>
<proteinExistence type="predicted"/>
<evidence type="ECO:0000256" key="3">
    <source>
        <dbReference type="ARBA" id="ARBA00023002"/>
    </source>
</evidence>
<comment type="cofactor">
    <cofactor evidence="1">
        <name>Cu(2+)</name>
        <dbReference type="ChEBI" id="CHEBI:29036"/>
    </cofactor>
</comment>
<dbReference type="AlphaFoldDB" id="A0A4U7B2Q7"/>
<dbReference type="InterPro" id="IPR008922">
    <property type="entry name" value="Di-copper_centre_dom_sf"/>
</dbReference>
<evidence type="ECO:0000256" key="4">
    <source>
        <dbReference type="ARBA" id="ARBA00023033"/>
    </source>
</evidence>
<dbReference type="SUPFAM" id="SSF48056">
    <property type="entry name" value="Di-copper centre-containing domain"/>
    <property type="match status" value="1"/>
</dbReference>
<dbReference type="Pfam" id="PF00264">
    <property type="entry name" value="Tyrosinase"/>
    <property type="match status" value="1"/>
</dbReference>
<dbReference type="PANTHER" id="PTHR11474:SF32">
    <property type="entry name" value="TYROSINASE"/>
    <property type="match status" value="1"/>
</dbReference>
<evidence type="ECO:0000259" key="6">
    <source>
        <dbReference type="PROSITE" id="PS00497"/>
    </source>
</evidence>
<dbReference type="Gene3D" id="2.60.310.20">
    <property type="match status" value="1"/>
</dbReference>
<dbReference type="PRINTS" id="PR00092">
    <property type="entry name" value="TYROSINASE"/>
</dbReference>
<name>A0A4U7B2Q7_9PEZI</name>
<keyword evidence="5" id="KW-0732">Signal</keyword>
<organism evidence="8 9">
    <name type="scientific">Elsinoe australis</name>
    <dbReference type="NCBI Taxonomy" id="40998"/>
    <lineage>
        <taxon>Eukaryota</taxon>
        <taxon>Fungi</taxon>
        <taxon>Dikarya</taxon>
        <taxon>Ascomycota</taxon>
        <taxon>Pezizomycotina</taxon>
        <taxon>Dothideomycetes</taxon>
        <taxon>Dothideomycetidae</taxon>
        <taxon>Myriangiales</taxon>
        <taxon>Elsinoaceae</taxon>
        <taxon>Elsinoe</taxon>
    </lineage>
</organism>
<keyword evidence="4" id="KW-0503">Monooxygenase</keyword>
<comment type="caution">
    <text evidence="8">The sequence shown here is derived from an EMBL/GenBank/DDBJ whole genome shotgun (WGS) entry which is preliminary data.</text>
</comment>
<dbReference type="InterPro" id="IPR002227">
    <property type="entry name" value="Tyrosinase_Cu-bd"/>
</dbReference>
<evidence type="ECO:0000313" key="9">
    <source>
        <dbReference type="Proteomes" id="UP000308133"/>
    </source>
</evidence>
<evidence type="ECO:0000256" key="2">
    <source>
        <dbReference type="ARBA" id="ARBA00022723"/>
    </source>
</evidence>
<dbReference type="Gene3D" id="1.10.1280.10">
    <property type="entry name" value="Di-copper center containing domain from catechol oxidase"/>
    <property type="match status" value="1"/>
</dbReference>
<dbReference type="InterPro" id="IPR050316">
    <property type="entry name" value="Tyrosinase/Hemocyanin"/>
</dbReference>
<dbReference type="GO" id="GO:0004497">
    <property type="term" value="F:monooxygenase activity"/>
    <property type="evidence" value="ECO:0007669"/>
    <property type="project" value="UniProtKB-KW"/>
</dbReference>
<dbReference type="EMBL" id="PTQR01000080">
    <property type="protein sequence ID" value="TKX21597.1"/>
    <property type="molecule type" value="Genomic_DNA"/>
</dbReference>
<feature type="domain" description="Tyrosinase copper-binding" evidence="7">
    <location>
        <begin position="328"/>
        <end position="339"/>
    </location>
</feature>
<dbReference type="GO" id="GO:0046872">
    <property type="term" value="F:metal ion binding"/>
    <property type="evidence" value="ECO:0007669"/>
    <property type="project" value="UniProtKB-KW"/>
</dbReference>
<feature type="domain" description="Tyrosinase copper-binding" evidence="6">
    <location>
        <begin position="125"/>
        <end position="142"/>
    </location>
</feature>
<dbReference type="PANTHER" id="PTHR11474">
    <property type="entry name" value="TYROSINASE FAMILY MEMBER"/>
    <property type="match status" value="1"/>
</dbReference>
<gene>
    <name evidence="8" type="ORF">C1H76_6093</name>
</gene>
<dbReference type="Proteomes" id="UP000308133">
    <property type="component" value="Unassembled WGS sequence"/>
</dbReference>
<dbReference type="PROSITE" id="PS00498">
    <property type="entry name" value="TYROSINASE_2"/>
    <property type="match status" value="1"/>
</dbReference>
<evidence type="ECO:0000259" key="7">
    <source>
        <dbReference type="PROSITE" id="PS00498"/>
    </source>
</evidence>
<evidence type="ECO:0000256" key="5">
    <source>
        <dbReference type="SAM" id="SignalP"/>
    </source>
</evidence>
<dbReference type="Pfam" id="PF18132">
    <property type="entry name" value="Tyrosinase_C"/>
    <property type="match status" value="1"/>
</dbReference>